<evidence type="ECO:0000313" key="6">
    <source>
        <dbReference type="Proteomes" id="UP000292447"/>
    </source>
</evidence>
<evidence type="ECO:0000313" key="5">
    <source>
        <dbReference type="EMBL" id="QBM90051.1"/>
    </source>
</evidence>
<feature type="region of interest" description="Disordered" evidence="4">
    <location>
        <begin position="474"/>
        <end position="508"/>
    </location>
</feature>
<keyword evidence="6" id="KW-1185">Reference proteome</keyword>
<dbReference type="PROSITE" id="PS00678">
    <property type="entry name" value="WD_REPEATS_1"/>
    <property type="match status" value="1"/>
</dbReference>
<proteinExistence type="predicted"/>
<dbReference type="GO" id="GO:0034657">
    <property type="term" value="C:GID complex"/>
    <property type="evidence" value="ECO:0007669"/>
    <property type="project" value="TreeGrafter"/>
</dbReference>
<dbReference type="AlphaFoldDB" id="A0A4P6XVF1"/>
<feature type="compositionally biased region" description="Polar residues" evidence="4">
    <location>
        <begin position="475"/>
        <end position="484"/>
    </location>
</feature>
<organism evidence="5 6">
    <name type="scientific">Metschnikowia aff. pulcherrima</name>
    <dbReference type="NCBI Taxonomy" id="2163413"/>
    <lineage>
        <taxon>Eukaryota</taxon>
        <taxon>Fungi</taxon>
        <taxon>Dikarya</taxon>
        <taxon>Ascomycota</taxon>
        <taxon>Saccharomycotina</taxon>
        <taxon>Pichiomycetes</taxon>
        <taxon>Metschnikowiaceae</taxon>
        <taxon>Metschnikowia</taxon>
    </lineage>
</organism>
<dbReference type="Gene3D" id="2.130.10.10">
    <property type="entry name" value="YVTN repeat-like/Quinoprotein amine dehydrogenase"/>
    <property type="match status" value="1"/>
</dbReference>
<dbReference type="SUPFAM" id="SSF50978">
    <property type="entry name" value="WD40 repeat-like"/>
    <property type="match status" value="1"/>
</dbReference>
<dbReference type="PANTHER" id="PTHR22838">
    <property type="entry name" value="WD REPEAT PROTEIN 26-RELATED"/>
    <property type="match status" value="1"/>
</dbReference>
<sequence>MSRAFQLQLVRKTLGELGYQDVAETLAQRMASENGARGGNYAANPLSELISAGEYNKACEYLTQYERDESDGFRFGTDMHTDRDELSDIQRAVALYLVLRTSFLERILSIALGDASSGGAIDAFKFLQEKVLVAFDAMTKIGEKTPFVAKLTKEQESAVLLPLAMVPPTRAQLDSSLFTPAVLLTNVKGSIDAPEDDYAYLARLRSSLTALLRQAVGIAHFNRTESSLFKYGDIPDDSLADIIHKAALYNESQALYHLPPRLLRAQEGLAAEYLIASSGTRDDLPIHLLHTLTHHTDEVWYTRFSPLGRFLATGSLDGTCMIFDVADSFRLLAELDPNAEDETAVFVLGSYIPPLDKKKGVIYFSWEPHERYIVTCCLDTVIRIWNIENIVPKRRVTRSMNGSDSAELVSCFTLGERMRTWPCEFLKYDKSATPHFIVGSPDKALKVFSIDGNEVLDFYSDADEWLSILGDDASHTSGASTDPPESSLGIREPTQSHVSSEESNESASQFNRINDFAITPNGRVLITANNDKQVFFYRIPDLFDPSTTTSRIALLSLNGRLTSCNISANGRYMLLSIAPEELQLWDISPLETNEKPFLKQKFLGQSQAVYMVRSCFGYLTTTNMKEELVLSGSDDGYIYIWKLDTGQLITRVKGHEGLCNSVDWNRFYPAKSGKDYGKYWCSVGDDQLIKIWGPRDAHAKPTTQ</sequence>
<dbReference type="Pfam" id="PF00400">
    <property type="entry name" value="WD40"/>
    <property type="match status" value="2"/>
</dbReference>
<gene>
    <name evidence="5" type="primary">MPUL0E02900</name>
    <name evidence="5" type="ORF">METSCH_E02900</name>
</gene>
<dbReference type="InterPro" id="IPR051350">
    <property type="entry name" value="WD_repeat-ST_regulator"/>
</dbReference>
<dbReference type="EMBL" id="CP034460">
    <property type="protein sequence ID" value="QBM90051.1"/>
    <property type="molecule type" value="Genomic_DNA"/>
</dbReference>
<feature type="repeat" description="WD" evidence="3">
    <location>
        <begin position="628"/>
        <end position="651"/>
    </location>
</feature>
<feature type="repeat" description="WD" evidence="3">
    <location>
        <begin position="292"/>
        <end position="333"/>
    </location>
</feature>
<dbReference type="PANTHER" id="PTHR22838:SF0">
    <property type="entry name" value="WD REPEAT-CONTAINING PROTEIN 26"/>
    <property type="match status" value="1"/>
</dbReference>
<dbReference type="STRING" id="2163413.A0A4P6XVF1"/>
<dbReference type="InterPro" id="IPR019775">
    <property type="entry name" value="WD40_repeat_CS"/>
</dbReference>
<dbReference type="InterPro" id="IPR001680">
    <property type="entry name" value="WD40_rpt"/>
</dbReference>
<name>A0A4P6XVF1_9ASCO</name>
<accession>A0A4P6XVF1</accession>
<keyword evidence="1 3" id="KW-0853">WD repeat</keyword>
<reference evidence="6" key="1">
    <citation type="submission" date="2019-03" db="EMBL/GenBank/DDBJ databases">
        <title>Snf2 controls pulcherriminic acid biosynthesis and connects pigmentation and antifungal activity of the yeast Metschnikowia pulcherrima.</title>
        <authorList>
            <person name="Gore-Lloyd D."/>
            <person name="Sumann I."/>
            <person name="Brachmann A.O."/>
            <person name="Schneeberger K."/>
            <person name="Ortiz-Merino R.A."/>
            <person name="Moreno-Beltran M."/>
            <person name="Schlaefli M."/>
            <person name="Kirner P."/>
            <person name="Santos Kron A."/>
            <person name="Wolfe K.H."/>
            <person name="Piel J."/>
            <person name="Ahrens C.H."/>
            <person name="Henk D."/>
            <person name="Freimoser F.M."/>
        </authorList>
    </citation>
    <scope>NUCLEOTIDE SEQUENCE [LARGE SCALE GENOMIC DNA]</scope>
    <source>
        <strain evidence="6">APC 1.2</strain>
    </source>
</reference>
<protein>
    <submittedName>
        <fullName evidence="5">WD40 repeat</fullName>
    </submittedName>
</protein>
<evidence type="ECO:0000256" key="3">
    <source>
        <dbReference type="PROSITE-ProRule" id="PRU00221"/>
    </source>
</evidence>
<dbReference type="InterPro" id="IPR036322">
    <property type="entry name" value="WD40_repeat_dom_sf"/>
</dbReference>
<evidence type="ECO:0000256" key="4">
    <source>
        <dbReference type="SAM" id="MobiDB-lite"/>
    </source>
</evidence>
<dbReference type="SMART" id="SM00320">
    <property type="entry name" value="WD40"/>
    <property type="match status" value="7"/>
</dbReference>
<dbReference type="GO" id="GO:0043161">
    <property type="term" value="P:proteasome-mediated ubiquitin-dependent protein catabolic process"/>
    <property type="evidence" value="ECO:0007669"/>
    <property type="project" value="TreeGrafter"/>
</dbReference>
<dbReference type="Proteomes" id="UP000292447">
    <property type="component" value="Chromosome V"/>
</dbReference>
<evidence type="ECO:0000256" key="2">
    <source>
        <dbReference type="ARBA" id="ARBA00022737"/>
    </source>
</evidence>
<dbReference type="PROSITE" id="PS50082">
    <property type="entry name" value="WD_REPEATS_2"/>
    <property type="match status" value="2"/>
</dbReference>
<evidence type="ECO:0000256" key="1">
    <source>
        <dbReference type="ARBA" id="ARBA00022574"/>
    </source>
</evidence>
<dbReference type="InterPro" id="IPR015943">
    <property type="entry name" value="WD40/YVTN_repeat-like_dom_sf"/>
</dbReference>
<keyword evidence="2" id="KW-0677">Repeat</keyword>